<comment type="similarity">
    <text evidence="2">Belongs to the major facilitator superfamily.</text>
</comment>
<proteinExistence type="inferred from homology"/>
<gene>
    <name evidence="8" type="primary">LOC105990043</name>
</gene>
<feature type="transmembrane region" description="Helical" evidence="6">
    <location>
        <begin position="407"/>
        <end position="430"/>
    </location>
</feature>
<evidence type="ECO:0000256" key="1">
    <source>
        <dbReference type="ARBA" id="ARBA00004141"/>
    </source>
</evidence>
<sequence length="441" mass="47189">MHHHNLMKLKILMRRKAVGVYSSGDDRSVTGINGSILGPTFQDLATNVNSNISSLSVIFVGRALGYMCGSLIGGFLLDCMNQFLLLGLSMWVVTVSTYLIPFCKTAVLLIVMMSAIAVLFGVLDTGGKVLILALWGDKSPCHLQALHFSFAMGAFLAPLLAKLALGPTVSADNHTETDFLPAALNASSAVASVSLLAPPHDMNLLWAYASLGTYILVVSLLFFALFCMKSSRQGKSTASAQQSRRAQYHKALLCLLFLFSFFYIGALVTYTSYLFSFATTHVGMEEGEAAGLNSIFWGTLAACSGLAMLFAACLSPATMIVLSNIGSLASCLFLVLFHRSPLCFWIATSVYGASMATAFPSAFSWMQEYTTITGKSAAFIMIGATLGPMAIPALTGVLQGQYPDLPVVVYACFGSAIFTAVLFPMMFKVATLPLRKGNRKG</sequence>
<reference evidence="8" key="1">
    <citation type="submission" date="2025-08" db="UniProtKB">
        <authorList>
            <consortium name="RefSeq"/>
        </authorList>
    </citation>
    <scope>IDENTIFICATION</scope>
    <source>
        <tissue evidence="8">Kidney</tissue>
    </source>
</reference>
<keyword evidence="4 6" id="KW-1133">Transmembrane helix</keyword>
<feature type="transmembrane region" description="Helical" evidence="6">
    <location>
        <begin position="377"/>
        <end position="395"/>
    </location>
</feature>
<dbReference type="SUPFAM" id="SSF103473">
    <property type="entry name" value="MFS general substrate transporter"/>
    <property type="match status" value="1"/>
</dbReference>
<evidence type="ECO:0000313" key="7">
    <source>
        <dbReference type="Proteomes" id="UP000081671"/>
    </source>
</evidence>
<accession>A0A1S3FMM7</accession>
<evidence type="ECO:0000256" key="4">
    <source>
        <dbReference type="ARBA" id="ARBA00022989"/>
    </source>
</evidence>
<name>A0A1S3FMM7_DIPOR</name>
<feature type="transmembrane region" description="Helical" evidence="6">
    <location>
        <begin position="106"/>
        <end position="133"/>
    </location>
</feature>
<feature type="transmembrane region" description="Helical" evidence="6">
    <location>
        <begin position="83"/>
        <end position="100"/>
    </location>
</feature>
<evidence type="ECO:0000256" key="2">
    <source>
        <dbReference type="ARBA" id="ARBA00008335"/>
    </source>
</evidence>
<feature type="transmembrane region" description="Helical" evidence="6">
    <location>
        <begin position="251"/>
        <end position="275"/>
    </location>
</feature>
<protein>
    <submittedName>
        <fullName evidence="8">Sodium-dependent glucose transporter 1C-like</fullName>
    </submittedName>
</protein>
<dbReference type="RefSeq" id="XP_012877813.1">
    <property type="nucleotide sequence ID" value="XM_013022359.1"/>
</dbReference>
<dbReference type="Proteomes" id="UP000081671">
    <property type="component" value="Unplaced"/>
</dbReference>
<feature type="transmembrane region" description="Helical" evidence="6">
    <location>
        <begin position="145"/>
        <end position="165"/>
    </location>
</feature>
<dbReference type="InterPro" id="IPR036259">
    <property type="entry name" value="MFS_trans_sf"/>
</dbReference>
<feature type="transmembrane region" description="Helical" evidence="6">
    <location>
        <begin position="52"/>
        <end position="76"/>
    </location>
</feature>
<dbReference type="PANTHER" id="PTHR23121:SF9">
    <property type="entry name" value="SODIUM-DEPENDENT GLUCOSE TRANSPORTER 1"/>
    <property type="match status" value="1"/>
</dbReference>
<feature type="transmembrane region" description="Helical" evidence="6">
    <location>
        <begin position="321"/>
        <end position="338"/>
    </location>
</feature>
<comment type="subcellular location">
    <subcellularLocation>
        <location evidence="1">Membrane</location>
        <topology evidence="1">Multi-pass membrane protein</topology>
    </subcellularLocation>
</comment>
<dbReference type="FunFam" id="1.20.1250.20:FF:000508">
    <property type="entry name" value="Sodium-dependent glucose transporter 1"/>
    <property type="match status" value="1"/>
</dbReference>
<feature type="transmembrane region" description="Helical" evidence="6">
    <location>
        <begin position="205"/>
        <end position="226"/>
    </location>
</feature>
<dbReference type="InParanoid" id="A0A1S3FMM7"/>
<evidence type="ECO:0000256" key="5">
    <source>
        <dbReference type="ARBA" id="ARBA00023136"/>
    </source>
</evidence>
<keyword evidence="7" id="KW-1185">Reference proteome</keyword>
<dbReference type="GeneID" id="105990043"/>
<dbReference type="GO" id="GO:0016020">
    <property type="term" value="C:membrane"/>
    <property type="evidence" value="ECO:0007669"/>
    <property type="project" value="UniProtKB-SubCell"/>
</dbReference>
<evidence type="ECO:0000256" key="3">
    <source>
        <dbReference type="ARBA" id="ARBA00022692"/>
    </source>
</evidence>
<organism evidence="7 8">
    <name type="scientific">Dipodomys ordii</name>
    <name type="common">Ord's kangaroo rat</name>
    <dbReference type="NCBI Taxonomy" id="10020"/>
    <lineage>
        <taxon>Eukaryota</taxon>
        <taxon>Metazoa</taxon>
        <taxon>Chordata</taxon>
        <taxon>Craniata</taxon>
        <taxon>Vertebrata</taxon>
        <taxon>Euteleostomi</taxon>
        <taxon>Mammalia</taxon>
        <taxon>Eutheria</taxon>
        <taxon>Euarchontoglires</taxon>
        <taxon>Glires</taxon>
        <taxon>Rodentia</taxon>
        <taxon>Castorimorpha</taxon>
        <taxon>Heteromyidae</taxon>
        <taxon>Dipodomyinae</taxon>
        <taxon>Dipodomys</taxon>
    </lineage>
</organism>
<feature type="transmembrane region" description="Helical" evidence="6">
    <location>
        <begin position="344"/>
        <end position="365"/>
    </location>
</feature>
<dbReference type="OrthoDB" id="546893at2759"/>
<keyword evidence="5 6" id="KW-0472">Membrane</keyword>
<dbReference type="Gene3D" id="1.20.1250.20">
    <property type="entry name" value="MFS general substrate transporter like domains"/>
    <property type="match status" value="2"/>
</dbReference>
<dbReference type="PANTHER" id="PTHR23121">
    <property type="entry name" value="SODIUM-DEPENDENT GLUCOSE TRANSPORTER 1"/>
    <property type="match status" value="1"/>
</dbReference>
<evidence type="ECO:0000313" key="8">
    <source>
        <dbReference type="RefSeq" id="XP_012877813.1"/>
    </source>
</evidence>
<evidence type="ECO:0000256" key="6">
    <source>
        <dbReference type="SAM" id="Phobius"/>
    </source>
</evidence>
<dbReference type="AlphaFoldDB" id="A0A1S3FMM7"/>
<keyword evidence="3 6" id="KW-0812">Transmembrane</keyword>
<dbReference type="KEGG" id="dord:105990043"/>